<reference evidence="3" key="1">
    <citation type="journal article" date="2017" name="Nature">
        <title>The sunflower genome provides insights into oil metabolism, flowering and Asterid evolution.</title>
        <authorList>
            <person name="Badouin H."/>
            <person name="Gouzy J."/>
            <person name="Grassa C.J."/>
            <person name="Murat F."/>
            <person name="Staton S.E."/>
            <person name="Cottret L."/>
            <person name="Lelandais-Briere C."/>
            <person name="Owens G.L."/>
            <person name="Carrere S."/>
            <person name="Mayjonade B."/>
            <person name="Legrand L."/>
            <person name="Gill N."/>
            <person name="Kane N.C."/>
            <person name="Bowers J.E."/>
            <person name="Hubner S."/>
            <person name="Bellec A."/>
            <person name="Berard A."/>
            <person name="Berges H."/>
            <person name="Blanchet N."/>
            <person name="Boniface M.C."/>
            <person name="Brunel D."/>
            <person name="Catrice O."/>
            <person name="Chaidir N."/>
            <person name="Claudel C."/>
            <person name="Donnadieu C."/>
            <person name="Faraut T."/>
            <person name="Fievet G."/>
            <person name="Helmstetter N."/>
            <person name="King M."/>
            <person name="Knapp S.J."/>
            <person name="Lai Z."/>
            <person name="Le Paslier M.C."/>
            <person name="Lippi Y."/>
            <person name="Lorenzon L."/>
            <person name="Mandel J.R."/>
            <person name="Marage G."/>
            <person name="Marchand G."/>
            <person name="Marquand E."/>
            <person name="Bret-Mestries E."/>
            <person name="Morien E."/>
            <person name="Nambeesan S."/>
            <person name="Nguyen T."/>
            <person name="Pegot-Espagnet P."/>
            <person name="Pouilly N."/>
            <person name="Raftis F."/>
            <person name="Sallet E."/>
            <person name="Schiex T."/>
            <person name="Thomas J."/>
            <person name="Vandecasteele C."/>
            <person name="Vares D."/>
            <person name="Vear F."/>
            <person name="Vautrin S."/>
            <person name="Crespi M."/>
            <person name="Mangin B."/>
            <person name="Burke J.M."/>
            <person name="Salse J."/>
            <person name="Munos S."/>
            <person name="Vincourt P."/>
            <person name="Rieseberg L.H."/>
            <person name="Langlade N.B."/>
        </authorList>
    </citation>
    <scope>NUCLEOTIDE SEQUENCE [LARGE SCALE GENOMIC DNA]</scope>
    <source>
        <strain evidence="3">cv. SF193</strain>
    </source>
</reference>
<proteinExistence type="predicted"/>
<accession>A0A251TGK8</accession>
<protein>
    <submittedName>
        <fullName evidence="2">Uncharacterized protein</fullName>
    </submittedName>
</protein>
<gene>
    <name evidence="2" type="ORF">HannXRQ_Chr10g0285671</name>
</gene>
<dbReference type="AlphaFoldDB" id="A0A251TGK8"/>
<name>A0A251TGK8_HELAN</name>
<keyword evidence="1" id="KW-0472">Membrane</keyword>
<organism evidence="2 3">
    <name type="scientific">Helianthus annuus</name>
    <name type="common">Common sunflower</name>
    <dbReference type="NCBI Taxonomy" id="4232"/>
    <lineage>
        <taxon>Eukaryota</taxon>
        <taxon>Viridiplantae</taxon>
        <taxon>Streptophyta</taxon>
        <taxon>Embryophyta</taxon>
        <taxon>Tracheophyta</taxon>
        <taxon>Spermatophyta</taxon>
        <taxon>Magnoliopsida</taxon>
        <taxon>eudicotyledons</taxon>
        <taxon>Gunneridae</taxon>
        <taxon>Pentapetalae</taxon>
        <taxon>asterids</taxon>
        <taxon>campanulids</taxon>
        <taxon>Asterales</taxon>
        <taxon>Asteraceae</taxon>
        <taxon>Asteroideae</taxon>
        <taxon>Heliantheae alliance</taxon>
        <taxon>Heliantheae</taxon>
        <taxon>Helianthus</taxon>
    </lineage>
</organism>
<dbReference type="InParanoid" id="A0A251TGK8"/>
<evidence type="ECO:0000256" key="1">
    <source>
        <dbReference type="SAM" id="Phobius"/>
    </source>
</evidence>
<evidence type="ECO:0000313" key="2">
    <source>
        <dbReference type="EMBL" id="OTG10260.1"/>
    </source>
</evidence>
<feature type="transmembrane region" description="Helical" evidence="1">
    <location>
        <begin position="15"/>
        <end position="35"/>
    </location>
</feature>
<keyword evidence="1" id="KW-0812">Transmembrane</keyword>
<evidence type="ECO:0000313" key="3">
    <source>
        <dbReference type="Proteomes" id="UP000215914"/>
    </source>
</evidence>
<keyword evidence="3" id="KW-1185">Reference proteome</keyword>
<keyword evidence="1" id="KW-1133">Transmembrane helix</keyword>
<dbReference type="EMBL" id="CM007899">
    <property type="protein sequence ID" value="OTG10260.1"/>
    <property type="molecule type" value="Genomic_DNA"/>
</dbReference>
<sequence>MRMVSMIWEFSSSSLYGLGFQFSIFLSFIVSKLTVHRFRQERIGRGWKRWEDIGPCLRGEEDAQRFEDIF</sequence>
<dbReference type="Proteomes" id="UP000215914">
    <property type="component" value="Chromosome 10"/>
</dbReference>